<dbReference type="Pfam" id="PF03816">
    <property type="entry name" value="LytR_cpsA_psr"/>
    <property type="match status" value="1"/>
</dbReference>
<name>A0A345HXX4_9ACTN</name>
<protein>
    <submittedName>
        <fullName evidence="5">LytR family transcriptional regulator</fullName>
    </submittedName>
</protein>
<proteinExistence type="inferred from homology"/>
<reference evidence="6" key="1">
    <citation type="submission" date="2018-07" db="EMBL/GenBank/DDBJ databases">
        <authorList>
            <person name="Zhao J."/>
        </authorList>
    </citation>
    <scope>NUCLEOTIDE SEQUENCE [LARGE SCALE GENOMIC DNA]</scope>
    <source>
        <strain evidence="6">GSSD-12</strain>
    </source>
</reference>
<accession>A0A345HXX4</accession>
<dbReference type="Gene3D" id="3.30.70.2390">
    <property type="match status" value="1"/>
</dbReference>
<evidence type="ECO:0000313" key="6">
    <source>
        <dbReference type="Proteomes" id="UP000253868"/>
    </source>
</evidence>
<evidence type="ECO:0000259" key="4">
    <source>
        <dbReference type="Pfam" id="PF13399"/>
    </source>
</evidence>
<evidence type="ECO:0000259" key="3">
    <source>
        <dbReference type="Pfam" id="PF03816"/>
    </source>
</evidence>
<sequence>MSEDIAAPEGCSSGRPCHVRPTRRHTRDRGHRTGPSGGARRARDLSAAPAVHRVEVRGKESHPVRAVHPLRRIGRCIALAAALLVLGTATTGGWLYTRLSGNIHGAAVDGALGDNRPGSTRGGRNILIIGSDSRAGLGDDYGAELTSMQSDTLMLLHVGGSGKWATVVSLPRDSWVRIPACRQGDGTLSVPHSFKINEAFAIGGSGGDSARAAACAIKTVEQNTRVRVDHFMIADFRGFTGMVNALGGVEICPERPIHDPKARLDLAAGCQTVRDAQALGYVRARYSLGDGTDLGRIGRQQEFLRALAAKARSQLHHPRALYGFLDSATTSLTTDPALADLRRLYDLASDIRGMAADRITFLTVPNYPRRRDVPGDTANVVWNPPGAERLFTALTHDREITADLLREASERLPPTPDTVRVAVLNGTGVAGRARETADRLRALGFTVTTVANAPAPVAATTLTHPEGLAAQALALAARLPGLTGLTPELSAAAAPDTLTLTIGPDLPTPG</sequence>
<dbReference type="NCBIfam" id="TIGR00350">
    <property type="entry name" value="lytR_cpsA_psr"/>
    <property type="match status" value="1"/>
</dbReference>
<organism evidence="5 6">
    <name type="scientific">Streptomyces paludis</name>
    <dbReference type="NCBI Taxonomy" id="2282738"/>
    <lineage>
        <taxon>Bacteria</taxon>
        <taxon>Bacillati</taxon>
        <taxon>Actinomycetota</taxon>
        <taxon>Actinomycetes</taxon>
        <taxon>Kitasatosporales</taxon>
        <taxon>Streptomycetaceae</taxon>
        <taxon>Streptomyces</taxon>
    </lineage>
</organism>
<dbReference type="PANTHER" id="PTHR33392">
    <property type="entry name" value="POLYISOPRENYL-TEICHOIC ACID--PEPTIDOGLYCAN TEICHOIC ACID TRANSFERASE TAGU"/>
    <property type="match status" value="1"/>
</dbReference>
<dbReference type="Pfam" id="PF13399">
    <property type="entry name" value="LytR_C"/>
    <property type="match status" value="1"/>
</dbReference>
<feature type="region of interest" description="Disordered" evidence="2">
    <location>
        <begin position="1"/>
        <end position="49"/>
    </location>
</feature>
<dbReference type="AlphaFoldDB" id="A0A345HXX4"/>
<dbReference type="PANTHER" id="PTHR33392:SF6">
    <property type="entry name" value="POLYISOPRENYL-TEICHOIC ACID--PEPTIDOGLYCAN TEICHOIC ACID TRANSFERASE TAGU"/>
    <property type="match status" value="1"/>
</dbReference>
<evidence type="ECO:0000313" key="5">
    <source>
        <dbReference type="EMBL" id="AXG81548.1"/>
    </source>
</evidence>
<dbReference type="KEGG" id="spad:DVK44_31865"/>
<dbReference type="InterPro" id="IPR050922">
    <property type="entry name" value="LytR/CpsA/Psr_CW_biosynth"/>
</dbReference>
<gene>
    <name evidence="5" type="ORF">DVK44_31865</name>
</gene>
<evidence type="ECO:0000256" key="1">
    <source>
        <dbReference type="ARBA" id="ARBA00006068"/>
    </source>
</evidence>
<dbReference type="EMBL" id="CP031194">
    <property type="protein sequence ID" value="AXG81548.1"/>
    <property type="molecule type" value="Genomic_DNA"/>
</dbReference>
<dbReference type="OrthoDB" id="9782542at2"/>
<comment type="similarity">
    <text evidence="1">Belongs to the LytR/CpsA/Psr (LCP) family.</text>
</comment>
<dbReference type="Proteomes" id="UP000253868">
    <property type="component" value="Chromosome"/>
</dbReference>
<dbReference type="Gene3D" id="3.40.630.190">
    <property type="entry name" value="LCP protein"/>
    <property type="match status" value="1"/>
</dbReference>
<keyword evidence="6" id="KW-1185">Reference proteome</keyword>
<evidence type="ECO:0000256" key="2">
    <source>
        <dbReference type="SAM" id="MobiDB-lite"/>
    </source>
</evidence>
<feature type="domain" description="LytR/CpsA/Psr regulator C-terminal" evidence="4">
    <location>
        <begin position="418"/>
        <end position="505"/>
    </location>
</feature>
<dbReference type="InterPro" id="IPR027381">
    <property type="entry name" value="LytR/CpsA/Psr_C"/>
</dbReference>
<feature type="compositionally biased region" description="Basic residues" evidence="2">
    <location>
        <begin position="17"/>
        <end position="32"/>
    </location>
</feature>
<feature type="domain" description="Cell envelope-related transcriptional attenuator" evidence="3">
    <location>
        <begin position="150"/>
        <end position="312"/>
    </location>
</feature>
<dbReference type="InterPro" id="IPR004474">
    <property type="entry name" value="LytR_CpsA_psr"/>
</dbReference>